<evidence type="ECO:0000313" key="2">
    <source>
        <dbReference type="Proteomes" id="UP001241110"/>
    </source>
</evidence>
<evidence type="ECO:0000313" key="1">
    <source>
        <dbReference type="EMBL" id="MDJ1485548.1"/>
    </source>
</evidence>
<reference evidence="1" key="1">
    <citation type="submission" date="2023-05" db="EMBL/GenBank/DDBJ databases">
        <authorList>
            <person name="Zhang X."/>
        </authorList>
    </citation>
    <scope>NUCLEOTIDE SEQUENCE</scope>
    <source>
        <strain evidence="1">YF14B1</strain>
    </source>
</reference>
<dbReference type="RefSeq" id="WP_313988253.1">
    <property type="nucleotide sequence ID" value="NZ_JASJOS010000021.1"/>
</dbReference>
<name>A0AAE3QY12_9BACT</name>
<dbReference type="Proteomes" id="UP001241110">
    <property type="component" value="Unassembled WGS sequence"/>
</dbReference>
<organism evidence="1 2">
    <name type="scientific">Xanthocytophaga flava</name>
    <dbReference type="NCBI Taxonomy" id="3048013"/>
    <lineage>
        <taxon>Bacteria</taxon>
        <taxon>Pseudomonadati</taxon>
        <taxon>Bacteroidota</taxon>
        <taxon>Cytophagia</taxon>
        <taxon>Cytophagales</taxon>
        <taxon>Rhodocytophagaceae</taxon>
        <taxon>Xanthocytophaga</taxon>
    </lineage>
</organism>
<dbReference type="EMBL" id="JASJOS010000021">
    <property type="protein sequence ID" value="MDJ1485548.1"/>
    <property type="molecule type" value="Genomic_DNA"/>
</dbReference>
<accession>A0AAE3QY12</accession>
<protein>
    <submittedName>
        <fullName evidence="1">Uncharacterized protein</fullName>
    </submittedName>
</protein>
<proteinExistence type="predicted"/>
<dbReference type="AlphaFoldDB" id="A0AAE3QY12"/>
<sequence>MGYNFTDNLIADLGPNYIYNKEGLASPVVSSKPGPMHVYGGRVSVTRRLYKPLFLQAETEALNYPYSDDREET</sequence>
<comment type="caution">
    <text evidence="1">The sequence shown here is derived from an EMBL/GenBank/DDBJ whole genome shotgun (WGS) entry which is preliminary data.</text>
</comment>
<gene>
    <name evidence="1" type="ORF">QNI16_33975</name>
</gene>